<sequence length="124" mass="13591">MVATAIYVALNGLSKTDLPQRWLQRPKSSMPRKVARSVCGDQRGGGGGGRKKEGEGEEGVAIMGPQSAFVVDLDWRKWRIDLAIDQHGPDDRFGRHRTRSEDSPLSKSPPPPRRTDCPISLVSG</sequence>
<dbReference type="EMBL" id="JABSTQ010009696">
    <property type="protein sequence ID" value="KAG0426678.1"/>
    <property type="molecule type" value="Genomic_DNA"/>
</dbReference>
<proteinExistence type="predicted"/>
<gene>
    <name evidence="1" type="ORF">HPB47_026238</name>
</gene>
<protein>
    <submittedName>
        <fullName evidence="1">Uncharacterized protein</fullName>
    </submittedName>
</protein>
<comment type="caution">
    <text evidence="1">The sequence shown here is derived from an EMBL/GenBank/DDBJ whole genome shotgun (WGS) entry which is preliminary data.</text>
</comment>
<keyword evidence="2" id="KW-1185">Reference proteome</keyword>
<accession>A0AC60PZS7</accession>
<evidence type="ECO:0000313" key="1">
    <source>
        <dbReference type="EMBL" id="KAG0426678.1"/>
    </source>
</evidence>
<dbReference type="Proteomes" id="UP000805193">
    <property type="component" value="Unassembled WGS sequence"/>
</dbReference>
<organism evidence="1 2">
    <name type="scientific">Ixodes persulcatus</name>
    <name type="common">Taiga tick</name>
    <dbReference type="NCBI Taxonomy" id="34615"/>
    <lineage>
        <taxon>Eukaryota</taxon>
        <taxon>Metazoa</taxon>
        <taxon>Ecdysozoa</taxon>
        <taxon>Arthropoda</taxon>
        <taxon>Chelicerata</taxon>
        <taxon>Arachnida</taxon>
        <taxon>Acari</taxon>
        <taxon>Parasitiformes</taxon>
        <taxon>Ixodida</taxon>
        <taxon>Ixodoidea</taxon>
        <taxon>Ixodidae</taxon>
        <taxon>Ixodinae</taxon>
        <taxon>Ixodes</taxon>
    </lineage>
</organism>
<name>A0AC60PZS7_IXOPE</name>
<reference evidence="1 2" key="1">
    <citation type="journal article" date="2020" name="Cell">
        <title>Large-Scale Comparative Analyses of Tick Genomes Elucidate Their Genetic Diversity and Vector Capacities.</title>
        <authorList>
            <consortium name="Tick Genome and Microbiome Consortium (TIGMIC)"/>
            <person name="Jia N."/>
            <person name="Wang J."/>
            <person name="Shi W."/>
            <person name="Du L."/>
            <person name="Sun Y."/>
            <person name="Zhan W."/>
            <person name="Jiang J.F."/>
            <person name="Wang Q."/>
            <person name="Zhang B."/>
            <person name="Ji P."/>
            <person name="Bell-Sakyi L."/>
            <person name="Cui X.M."/>
            <person name="Yuan T.T."/>
            <person name="Jiang B.G."/>
            <person name="Yang W.F."/>
            <person name="Lam T.T."/>
            <person name="Chang Q.C."/>
            <person name="Ding S.J."/>
            <person name="Wang X.J."/>
            <person name="Zhu J.G."/>
            <person name="Ruan X.D."/>
            <person name="Zhao L."/>
            <person name="Wei J.T."/>
            <person name="Ye R.Z."/>
            <person name="Que T.C."/>
            <person name="Du C.H."/>
            <person name="Zhou Y.H."/>
            <person name="Cheng J.X."/>
            <person name="Dai P.F."/>
            <person name="Guo W.B."/>
            <person name="Han X.H."/>
            <person name="Huang E.J."/>
            <person name="Li L.F."/>
            <person name="Wei W."/>
            <person name="Gao Y.C."/>
            <person name="Liu J.Z."/>
            <person name="Shao H.Z."/>
            <person name="Wang X."/>
            <person name="Wang C.C."/>
            <person name="Yang T.C."/>
            <person name="Huo Q.B."/>
            <person name="Li W."/>
            <person name="Chen H.Y."/>
            <person name="Chen S.E."/>
            <person name="Zhou L.G."/>
            <person name="Ni X.B."/>
            <person name="Tian J.H."/>
            <person name="Sheng Y."/>
            <person name="Liu T."/>
            <person name="Pan Y.S."/>
            <person name="Xia L.Y."/>
            <person name="Li J."/>
            <person name="Zhao F."/>
            <person name="Cao W.C."/>
        </authorList>
    </citation>
    <scope>NUCLEOTIDE SEQUENCE [LARGE SCALE GENOMIC DNA]</scope>
    <source>
        <strain evidence="1">Iper-2018</strain>
    </source>
</reference>
<evidence type="ECO:0000313" key="2">
    <source>
        <dbReference type="Proteomes" id="UP000805193"/>
    </source>
</evidence>